<dbReference type="RefSeq" id="WP_116847095.1">
    <property type="nucleotide sequence ID" value="NZ_QTJU01000002.1"/>
</dbReference>
<name>A0A3E1NMH6_9BACT</name>
<gene>
    <name evidence="1" type="ORF">DXN05_10185</name>
</gene>
<evidence type="ECO:0000313" key="2">
    <source>
        <dbReference type="Proteomes" id="UP000261284"/>
    </source>
</evidence>
<evidence type="ECO:0000313" key="1">
    <source>
        <dbReference type="EMBL" id="RFM29111.1"/>
    </source>
</evidence>
<dbReference type="AlphaFoldDB" id="A0A3E1NMH6"/>
<sequence>MPNDYFMPRTEADKDSWLKNFAAKLPAYAAKYGITADEVTDMQNSSAYYSYWLTYHQQFSEFTKKLTQYKAELREGGANNDVAIMPAPPTIAAAPTAVTPGIFKCAAALVAGIKAKTIYSASDGTDLGIEGSGAVESLSRKQVESKPTITLRLIAGGAPEIVWRKGGMDGIDIYVDRGTGQWQYLATDTHPNYTDTAPLPAAGQSALWKYRCIYRDHDAQVGQWSDVASITVSSAI</sequence>
<dbReference type="EMBL" id="QTJU01000002">
    <property type="protein sequence ID" value="RFM29111.1"/>
    <property type="molecule type" value="Genomic_DNA"/>
</dbReference>
<comment type="caution">
    <text evidence="1">The sequence shown here is derived from an EMBL/GenBank/DDBJ whole genome shotgun (WGS) entry which is preliminary data.</text>
</comment>
<organism evidence="1 2">
    <name type="scientific">Deminuibacter soli</name>
    <dbReference type="NCBI Taxonomy" id="2291815"/>
    <lineage>
        <taxon>Bacteria</taxon>
        <taxon>Pseudomonadati</taxon>
        <taxon>Bacteroidota</taxon>
        <taxon>Chitinophagia</taxon>
        <taxon>Chitinophagales</taxon>
        <taxon>Chitinophagaceae</taxon>
        <taxon>Deminuibacter</taxon>
    </lineage>
</organism>
<accession>A0A3E1NMH6</accession>
<dbReference type="OrthoDB" id="669122at2"/>
<protein>
    <submittedName>
        <fullName evidence="1">Uncharacterized protein</fullName>
    </submittedName>
</protein>
<keyword evidence="2" id="KW-1185">Reference proteome</keyword>
<dbReference type="Proteomes" id="UP000261284">
    <property type="component" value="Unassembled WGS sequence"/>
</dbReference>
<proteinExistence type="predicted"/>
<reference evidence="1 2" key="1">
    <citation type="submission" date="2018-08" db="EMBL/GenBank/DDBJ databases">
        <title>Chitinophagaceae sp. K23C18032701, a novel bacterium isolated from forest soil.</title>
        <authorList>
            <person name="Wang C."/>
        </authorList>
    </citation>
    <scope>NUCLEOTIDE SEQUENCE [LARGE SCALE GENOMIC DNA]</scope>
    <source>
        <strain evidence="1 2">K23C18032701</strain>
    </source>
</reference>